<dbReference type="RefSeq" id="XP_021873349.1">
    <property type="nucleotide sequence ID" value="XM_022014568.1"/>
</dbReference>
<comment type="similarity">
    <text evidence="2">Belongs to the major facilitator superfamily. Monocarboxylate porter (TC 2.A.1.13) family.</text>
</comment>
<gene>
    <name evidence="5" type="ORF">BD324DRAFT_614174</name>
</gene>
<keyword evidence="6" id="KW-1185">Reference proteome</keyword>
<feature type="transmembrane region" description="Helical" evidence="4">
    <location>
        <begin position="113"/>
        <end position="140"/>
    </location>
</feature>
<sequence>MSTSPIQLTNLQLASPRLDGDLGVSGSRPKRRTSVVAKPNPGLSSLMKDSSLGDPESLYELNDLGLSTIPVIPEYPTPLASAAASVESLHDPNDTSAPFIAALPPVDTGRDAWLFLIGATTCEMLIYGVPFSIGVLHLYWTEMYGAGSESTVTLASTLQTGLLYFSSAVFGPLLTSYPFYTKQIQYAGAVIAATSFIGAGFASKPWHLVLTMGCLYPFAGATYMPCAALVFEWFFQKRGLATGILFSGTGVGGATIPFLISFLLARFGYRATMVSIGIGYGLILSAALVFVKRRVPLGRVVRPEERRSTTMDWRCLKTRTMLFSLVVILLTSLANFVPSLWIPTFAEELQVRRPTGTGLIAIMNAASVPGAMLTGLVSDHIPVRYTVLLCCGLASLSCAFLWGFAKSGGPLVAFALLWGLSGLSFVGSWSKIVSLVSGENQGSAVLVFSIFTVLKGIGNFSSGPLSAALLKVDAFRGTPYGFKNYGVLLVYTGGVMMCGAIVGVGLRAPSTSR</sequence>
<dbReference type="GeneID" id="33556376"/>
<dbReference type="Pfam" id="PF07690">
    <property type="entry name" value="MFS_1"/>
    <property type="match status" value="1"/>
</dbReference>
<feature type="transmembrane region" description="Helical" evidence="4">
    <location>
        <begin position="321"/>
        <end position="346"/>
    </location>
</feature>
<evidence type="ECO:0000256" key="3">
    <source>
        <dbReference type="SAM" id="MobiDB-lite"/>
    </source>
</evidence>
<protein>
    <submittedName>
        <fullName evidence="5">Major facilitator superfamily domain-containing protein</fullName>
    </submittedName>
</protein>
<feature type="transmembrane region" description="Helical" evidence="4">
    <location>
        <begin position="485"/>
        <end position="506"/>
    </location>
</feature>
<dbReference type="GO" id="GO:0022857">
    <property type="term" value="F:transmembrane transporter activity"/>
    <property type="evidence" value="ECO:0007669"/>
    <property type="project" value="InterPro"/>
</dbReference>
<feature type="transmembrane region" description="Helical" evidence="4">
    <location>
        <begin position="271"/>
        <end position="291"/>
    </location>
</feature>
<dbReference type="InterPro" id="IPR036259">
    <property type="entry name" value="MFS_trans_sf"/>
</dbReference>
<reference evidence="5 6" key="1">
    <citation type="submission" date="2017-03" db="EMBL/GenBank/DDBJ databases">
        <title>Widespread Adenine N6-methylation of Active Genes in Fungi.</title>
        <authorList>
            <consortium name="DOE Joint Genome Institute"/>
            <person name="Mondo S.J."/>
            <person name="Dannebaum R.O."/>
            <person name="Kuo R.C."/>
            <person name="Louie K.B."/>
            <person name="Bewick A.J."/>
            <person name="Labutti K."/>
            <person name="Haridas S."/>
            <person name="Kuo A."/>
            <person name="Salamov A."/>
            <person name="Ahrendt S.R."/>
            <person name="Lau R."/>
            <person name="Bowen B.P."/>
            <person name="Lipzen A."/>
            <person name="Sullivan W."/>
            <person name="Andreopoulos W.B."/>
            <person name="Clum A."/>
            <person name="Lindquist E."/>
            <person name="Daum C."/>
            <person name="Northen T.R."/>
            <person name="Ramamoorthy G."/>
            <person name="Schmitz R.J."/>
            <person name="Gryganskyi A."/>
            <person name="Culley D."/>
            <person name="Magnuson J."/>
            <person name="James T.Y."/>
            <person name="O'Malley M.A."/>
            <person name="Stajich J.E."/>
            <person name="Spatafora J.W."/>
            <person name="Visel A."/>
            <person name="Grigoriev I.V."/>
        </authorList>
    </citation>
    <scope>NUCLEOTIDE SEQUENCE [LARGE SCALE GENOMIC DNA]</scope>
    <source>
        <strain evidence="5 6">NRRL Y-17943</strain>
    </source>
</reference>
<feature type="transmembrane region" description="Helical" evidence="4">
    <location>
        <begin position="444"/>
        <end position="465"/>
    </location>
</feature>
<dbReference type="Gene3D" id="1.20.1250.20">
    <property type="entry name" value="MFS general substrate transporter like domains"/>
    <property type="match status" value="1"/>
</dbReference>
<evidence type="ECO:0000256" key="2">
    <source>
        <dbReference type="ARBA" id="ARBA00006727"/>
    </source>
</evidence>
<accession>A0A1Y1UPY0</accession>
<dbReference type="InterPro" id="IPR011701">
    <property type="entry name" value="MFS"/>
</dbReference>
<dbReference type="OrthoDB" id="2213137at2759"/>
<comment type="subcellular location">
    <subcellularLocation>
        <location evidence="1">Membrane</location>
        <topology evidence="1">Multi-pass membrane protein</topology>
    </subcellularLocation>
</comment>
<feature type="transmembrane region" description="Helical" evidence="4">
    <location>
        <begin position="186"/>
        <end position="202"/>
    </location>
</feature>
<dbReference type="AlphaFoldDB" id="A0A1Y1UPY0"/>
<feature type="transmembrane region" description="Helical" evidence="4">
    <location>
        <begin position="411"/>
        <end position="432"/>
    </location>
</feature>
<keyword evidence="4" id="KW-0472">Membrane</keyword>
<feature type="transmembrane region" description="Helical" evidence="4">
    <location>
        <begin position="243"/>
        <end position="265"/>
    </location>
</feature>
<evidence type="ECO:0000256" key="4">
    <source>
        <dbReference type="SAM" id="Phobius"/>
    </source>
</evidence>
<proteinExistence type="inferred from homology"/>
<dbReference type="GO" id="GO:0016020">
    <property type="term" value="C:membrane"/>
    <property type="evidence" value="ECO:0007669"/>
    <property type="project" value="UniProtKB-SubCell"/>
</dbReference>
<dbReference type="PANTHER" id="PTHR11360">
    <property type="entry name" value="MONOCARBOXYLATE TRANSPORTER"/>
    <property type="match status" value="1"/>
</dbReference>
<dbReference type="SUPFAM" id="SSF103473">
    <property type="entry name" value="MFS general substrate transporter"/>
    <property type="match status" value="1"/>
</dbReference>
<feature type="transmembrane region" description="Helical" evidence="4">
    <location>
        <begin position="358"/>
        <end position="378"/>
    </location>
</feature>
<evidence type="ECO:0000313" key="6">
    <source>
        <dbReference type="Proteomes" id="UP000193218"/>
    </source>
</evidence>
<dbReference type="InterPro" id="IPR050327">
    <property type="entry name" value="Proton-linked_MCT"/>
</dbReference>
<evidence type="ECO:0000313" key="5">
    <source>
        <dbReference type="EMBL" id="ORX39564.1"/>
    </source>
</evidence>
<comment type="caution">
    <text evidence="5">The sequence shown here is derived from an EMBL/GenBank/DDBJ whole genome shotgun (WGS) entry which is preliminary data.</text>
</comment>
<dbReference type="EMBL" id="NBSH01000002">
    <property type="protein sequence ID" value="ORX39564.1"/>
    <property type="molecule type" value="Genomic_DNA"/>
</dbReference>
<feature type="transmembrane region" description="Helical" evidence="4">
    <location>
        <begin position="385"/>
        <end position="405"/>
    </location>
</feature>
<keyword evidence="4" id="KW-0812">Transmembrane</keyword>
<keyword evidence="4" id="KW-1133">Transmembrane helix</keyword>
<feature type="transmembrane region" description="Helical" evidence="4">
    <location>
        <begin position="152"/>
        <end position="174"/>
    </location>
</feature>
<evidence type="ECO:0000256" key="1">
    <source>
        <dbReference type="ARBA" id="ARBA00004141"/>
    </source>
</evidence>
<dbReference type="Proteomes" id="UP000193218">
    <property type="component" value="Unassembled WGS sequence"/>
</dbReference>
<dbReference type="InParanoid" id="A0A1Y1UPY0"/>
<feature type="transmembrane region" description="Helical" evidence="4">
    <location>
        <begin position="208"/>
        <end position="231"/>
    </location>
</feature>
<organism evidence="5 6">
    <name type="scientific">Kockovaella imperatae</name>
    <dbReference type="NCBI Taxonomy" id="4999"/>
    <lineage>
        <taxon>Eukaryota</taxon>
        <taxon>Fungi</taxon>
        <taxon>Dikarya</taxon>
        <taxon>Basidiomycota</taxon>
        <taxon>Agaricomycotina</taxon>
        <taxon>Tremellomycetes</taxon>
        <taxon>Tremellales</taxon>
        <taxon>Cuniculitremaceae</taxon>
        <taxon>Kockovaella</taxon>
    </lineage>
</organism>
<dbReference type="PANTHER" id="PTHR11360:SF287">
    <property type="entry name" value="MFS MONOCARBOXYLATE TRANSPORTER"/>
    <property type="match status" value="1"/>
</dbReference>
<name>A0A1Y1UPY0_9TREE</name>
<feature type="region of interest" description="Disordered" evidence="3">
    <location>
        <begin position="17"/>
        <end position="51"/>
    </location>
</feature>